<evidence type="ECO:0000259" key="5">
    <source>
        <dbReference type="Pfam" id="PF00849"/>
    </source>
</evidence>
<evidence type="ECO:0000256" key="1">
    <source>
        <dbReference type="ARBA" id="ARBA00000073"/>
    </source>
</evidence>
<dbReference type="RefSeq" id="WP_370595592.1">
    <property type="nucleotide sequence ID" value="NZ_JALBUR010000004.1"/>
</dbReference>
<dbReference type="NCBIfam" id="TIGR00005">
    <property type="entry name" value="rluA_subfam"/>
    <property type="match status" value="1"/>
</dbReference>
<name>A0AB35U561_9FIRM</name>
<accession>A0AB35U561</accession>
<comment type="function">
    <text evidence="4">Responsible for synthesis of pseudouridine from uracil.</text>
</comment>
<evidence type="ECO:0000313" key="7">
    <source>
        <dbReference type="Proteomes" id="UP001286174"/>
    </source>
</evidence>
<dbReference type="SUPFAM" id="SSF55120">
    <property type="entry name" value="Pseudouridine synthase"/>
    <property type="match status" value="1"/>
</dbReference>
<gene>
    <name evidence="6" type="ORF">MOZ60_02910</name>
</gene>
<feature type="domain" description="Pseudouridine synthase RsuA/RluA-like" evidence="5">
    <location>
        <begin position="88"/>
        <end position="234"/>
    </location>
</feature>
<dbReference type="GO" id="GO:0003723">
    <property type="term" value="F:RNA binding"/>
    <property type="evidence" value="ECO:0007669"/>
    <property type="project" value="InterPro"/>
</dbReference>
<dbReference type="EMBL" id="JALBUR010000004">
    <property type="protein sequence ID" value="MDX8419041.1"/>
    <property type="molecule type" value="Genomic_DNA"/>
</dbReference>
<dbReference type="GO" id="GO:0140098">
    <property type="term" value="F:catalytic activity, acting on RNA"/>
    <property type="evidence" value="ECO:0007669"/>
    <property type="project" value="UniProtKB-ARBA"/>
</dbReference>
<dbReference type="Gene3D" id="3.30.2350.10">
    <property type="entry name" value="Pseudouridine synthase"/>
    <property type="match status" value="1"/>
</dbReference>
<comment type="similarity">
    <text evidence="2 4">Belongs to the pseudouridine synthase RluA family.</text>
</comment>
<dbReference type="InterPro" id="IPR006145">
    <property type="entry name" value="PsdUridine_synth_RsuA/RluA"/>
</dbReference>
<dbReference type="EC" id="5.4.99.-" evidence="4"/>
<dbReference type="PANTHER" id="PTHR21600:SF87">
    <property type="entry name" value="RNA PSEUDOURIDYLATE SYNTHASE DOMAIN-CONTAINING PROTEIN 1"/>
    <property type="match status" value="1"/>
</dbReference>
<reference evidence="6 7" key="1">
    <citation type="submission" date="2022-03" db="EMBL/GenBank/DDBJ databases">
        <title>Novel taxa within the pig intestine.</title>
        <authorList>
            <person name="Wylensek D."/>
            <person name="Bishof K."/>
            <person name="Afrizal A."/>
            <person name="Clavel T."/>
        </authorList>
    </citation>
    <scope>NUCLEOTIDE SEQUENCE [LARGE SCALE GENOMIC DNA]</scope>
    <source>
        <strain evidence="6 7">CLA-KB-P133</strain>
    </source>
</reference>
<proteinExistence type="inferred from homology"/>
<dbReference type="CDD" id="cd02869">
    <property type="entry name" value="PseudoU_synth_RluA_like"/>
    <property type="match status" value="1"/>
</dbReference>
<evidence type="ECO:0000256" key="3">
    <source>
        <dbReference type="PIRSR" id="PIRSR606225-1"/>
    </source>
</evidence>
<keyword evidence="4" id="KW-0413">Isomerase</keyword>
<evidence type="ECO:0000313" key="6">
    <source>
        <dbReference type="EMBL" id="MDX8419041.1"/>
    </source>
</evidence>
<dbReference type="Proteomes" id="UP001286174">
    <property type="component" value="Unassembled WGS sequence"/>
</dbReference>
<protein>
    <recommendedName>
        <fullName evidence="4">Pseudouridine synthase</fullName>
        <ecNumber evidence="4">5.4.99.-</ecNumber>
    </recommendedName>
</protein>
<dbReference type="InterPro" id="IPR020103">
    <property type="entry name" value="PsdUridine_synth_cat_dom_sf"/>
</dbReference>
<comment type="catalytic activity">
    <reaction evidence="1 4">
        <text>a uridine in RNA = a pseudouridine in RNA</text>
        <dbReference type="Rhea" id="RHEA:48348"/>
        <dbReference type="Rhea" id="RHEA-COMP:12068"/>
        <dbReference type="Rhea" id="RHEA-COMP:12069"/>
        <dbReference type="ChEBI" id="CHEBI:65314"/>
        <dbReference type="ChEBI" id="CHEBI:65315"/>
    </reaction>
</comment>
<dbReference type="AlphaFoldDB" id="A0AB35U561"/>
<dbReference type="InterPro" id="IPR050188">
    <property type="entry name" value="RluA_PseudoU_synthase"/>
</dbReference>
<dbReference type="InterPro" id="IPR006225">
    <property type="entry name" value="PsdUridine_synth_RluC/D"/>
</dbReference>
<dbReference type="GO" id="GO:0000455">
    <property type="term" value="P:enzyme-directed rRNA pseudouridine synthesis"/>
    <property type="evidence" value="ECO:0007669"/>
    <property type="project" value="TreeGrafter"/>
</dbReference>
<evidence type="ECO:0000256" key="2">
    <source>
        <dbReference type="ARBA" id="ARBA00010876"/>
    </source>
</evidence>
<evidence type="ECO:0000256" key="4">
    <source>
        <dbReference type="RuleBase" id="RU362028"/>
    </source>
</evidence>
<comment type="caution">
    <text evidence="6">The sequence shown here is derived from an EMBL/GenBank/DDBJ whole genome shotgun (WGS) entry which is preliminary data.</text>
</comment>
<dbReference type="Pfam" id="PF00849">
    <property type="entry name" value="PseudoU_synth_2"/>
    <property type="match status" value="1"/>
</dbReference>
<feature type="active site" evidence="3">
    <location>
        <position position="132"/>
    </location>
</feature>
<sequence length="292" mass="33097">MAKQLTYTITDKENGLAVKTVLSKSLHLSRREISRLKFTNGLFLNDVSCRVTQPVKTGDIVHLIFAEKDTAHAQRILGKPDILYEDEDLVIVNKPAGMPAHPSHEHLDDDMGTLLQSWYHGRFTIRAIGRLDKDVSGVMVYARSQPAAARLSKQREQDILHKEYLAIIQGHMDQKSGMLEYRLKKVEGRKDRVVSADGQLCQTCYEVIRETDDFSLVKVHLLTGRTHQIRAGFAWCGHPLVGDRLYGGLDLLSFPALHCASIQLEQPFTHQKIHAEAPLREDMEALLKEKER</sequence>
<dbReference type="GO" id="GO:0009982">
    <property type="term" value="F:pseudouridine synthase activity"/>
    <property type="evidence" value="ECO:0007669"/>
    <property type="project" value="InterPro"/>
</dbReference>
<keyword evidence="7" id="KW-1185">Reference proteome</keyword>
<organism evidence="6 7">
    <name type="scientific">Grylomicrobium aquisgranensis</name>
    <dbReference type="NCBI Taxonomy" id="2926318"/>
    <lineage>
        <taxon>Bacteria</taxon>
        <taxon>Bacillati</taxon>
        <taxon>Bacillota</taxon>
        <taxon>Erysipelotrichia</taxon>
        <taxon>Erysipelotrichales</taxon>
        <taxon>Erysipelotrichaceae</taxon>
        <taxon>Grylomicrobium</taxon>
    </lineage>
</organism>
<dbReference type="PANTHER" id="PTHR21600">
    <property type="entry name" value="MITOCHONDRIAL RNA PSEUDOURIDINE SYNTHASE"/>
    <property type="match status" value="1"/>
</dbReference>